<sequence length="157" mass="17963">MMATLYFACPAFLLVQGLIPIMLLIKTHKSSVFRGLSVPLLFYMSYLEVVTAGLCTSSIFRRTAAATTSFHACTHYFNIRWITSFDLIQSHTRDQLKYCNKLSRHLRSAFKIAVSWRGIVTHGKQRTPRYFRPTLSKFRPNASTSCLGRYRSSPSNI</sequence>
<feature type="transmembrane region" description="Helical" evidence="1">
    <location>
        <begin position="41"/>
        <end position="60"/>
    </location>
</feature>
<dbReference type="AlphaFoldDB" id="A0A5N5WKA7"/>
<evidence type="ECO:0000256" key="1">
    <source>
        <dbReference type="SAM" id="Phobius"/>
    </source>
</evidence>
<keyword evidence="3" id="KW-1185">Reference proteome</keyword>
<evidence type="ECO:0000313" key="2">
    <source>
        <dbReference type="EMBL" id="KAB8068968.1"/>
    </source>
</evidence>
<reference evidence="2 3" key="1">
    <citation type="submission" date="2019-04" db="EMBL/GenBank/DDBJ databases">
        <title>Friends and foes A comparative genomics study of 23 Aspergillus species from section Flavi.</title>
        <authorList>
            <consortium name="DOE Joint Genome Institute"/>
            <person name="Kjaerbolling I."/>
            <person name="Vesth T."/>
            <person name="Frisvad J.C."/>
            <person name="Nybo J.L."/>
            <person name="Theobald S."/>
            <person name="Kildgaard S."/>
            <person name="Isbrandt T."/>
            <person name="Kuo A."/>
            <person name="Sato A."/>
            <person name="Lyhne E.K."/>
            <person name="Kogle M.E."/>
            <person name="Wiebenga A."/>
            <person name="Kun R.S."/>
            <person name="Lubbers R.J."/>
            <person name="Makela M.R."/>
            <person name="Barry K."/>
            <person name="Chovatia M."/>
            <person name="Clum A."/>
            <person name="Daum C."/>
            <person name="Haridas S."/>
            <person name="He G."/>
            <person name="LaButti K."/>
            <person name="Lipzen A."/>
            <person name="Mondo S."/>
            <person name="Riley R."/>
            <person name="Salamov A."/>
            <person name="Simmons B.A."/>
            <person name="Magnuson J.K."/>
            <person name="Henrissat B."/>
            <person name="Mortensen U.H."/>
            <person name="Larsen T.O."/>
            <person name="Devries R.P."/>
            <person name="Grigoriev I.V."/>
            <person name="Machida M."/>
            <person name="Baker S.E."/>
            <person name="Andersen M.R."/>
        </authorList>
    </citation>
    <scope>NUCLEOTIDE SEQUENCE [LARGE SCALE GENOMIC DNA]</scope>
    <source>
        <strain evidence="2 3">CBS 151.66</strain>
    </source>
</reference>
<keyword evidence="1" id="KW-0472">Membrane</keyword>
<dbReference type="EMBL" id="ML732363">
    <property type="protein sequence ID" value="KAB8068968.1"/>
    <property type="molecule type" value="Genomic_DNA"/>
</dbReference>
<keyword evidence="1" id="KW-0812">Transmembrane</keyword>
<evidence type="ECO:0000313" key="3">
    <source>
        <dbReference type="Proteomes" id="UP000326565"/>
    </source>
</evidence>
<proteinExistence type="predicted"/>
<accession>A0A5N5WKA7</accession>
<name>A0A5N5WKA7_9EURO</name>
<protein>
    <submittedName>
        <fullName evidence="2">Uncharacterized protein</fullName>
    </submittedName>
</protein>
<keyword evidence="1" id="KW-1133">Transmembrane helix</keyword>
<dbReference type="Proteomes" id="UP000326565">
    <property type="component" value="Unassembled WGS sequence"/>
</dbReference>
<organism evidence="2 3">
    <name type="scientific">Aspergillus leporis</name>
    <dbReference type="NCBI Taxonomy" id="41062"/>
    <lineage>
        <taxon>Eukaryota</taxon>
        <taxon>Fungi</taxon>
        <taxon>Dikarya</taxon>
        <taxon>Ascomycota</taxon>
        <taxon>Pezizomycotina</taxon>
        <taxon>Eurotiomycetes</taxon>
        <taxon>Eurotiomycetidae</taxon>
        <taxon>Eurotiales</taxon>
        <taxon>Aspergillaceae</taxon>
        <taxon>Aspergillus</taxon>
        <taxon>Aspergillus subgen. Circumdati</taxon>
    </lineage>
</organism>
<gene>
    <name evidence="2" type="ORF">BDV29DRAFT_183634</name>
</gene>